<reference evidence="2 3" key="1">
    <citation type="journal article" date="2024" name="Plant Biotechnol. J.">
        <title>Dendrobium thyrsiflorum genome and its molecular insights into genes involved in important horticultural traits.</title>
        <authorList>
            <person name="Chen B."/>
            <person name="Wang J.Y."/>
            <person name="Zheng P.J."/>
            <person name="Li K.L."/>
            <person name="Liang Y.M."/>
            <person name="Chen X.F."/>
            <person name="Zhang C."/>
            <person name="Zhao X."/>
            <person name="He X."/>
            <person name="Zhang G.Q."/>
            <person name="Liu Z.J."/>
            <person name="Xu Q."/>
        </authorList>
    </citation>
    <scope>NUCLEOTIDE SEQUENCE [LARGE SCALE GENOMIC DNA]</scope>
    <source>
        <strain evidence="2">GZMU011</strain>
    </source>
</reference>
<protein>
    <submittedName>
        <fullName evidence="2">Uncharacterized protein</fullName>
    </submittedName>
</protein>
<dbReference type="Proteomes" id="UP001552299">
    <property type="component" value="Unassembled WGS sequence"/>
</dbReference>
<feature type="region of interest" description="Disordered" evidence="1">
    <location>
        <begin position="53"/>
        <end position="92"/>
    </location>
</feature>
<evidence type="ECO:0000256" key="1">
    <source>
        <dbReference type="SAM" id="MobiDB-lite"/>
    </source>
</evidence>
<sequence>MFATDRQTAYTRSSPARWDGKPVRRLQRERDIHKYPLAGKRLRLFQTGTLEDPIHPVVLPSNGTTPMVLPPNGTVGKRLRPGPSEPDGLPSNGTIILRSWSSPDSEADANTAISFAPFATAASNP</sequence>
<feature type="region of interest" description="Disordered" evidence="1">
    <location>
        <begin position="1"/>
        <end position="22"/>
    </location>
</feature>
<gene>
    <name evidence="2" type="ORF">M5K25_007103</name>
</gene>
<evidence type="ECO:0000313" key="2">
    <source>
        <dbReference type="EMBL" id="KAL0923058.1"/>
    </source>
</evidence>
<keyword evidence="3" id="KW-1185">Reference proteome</keyword>
<proteinExistence type="predicted"/>
<dbReference type="AlphaFoldDB" id="A0ABD0VDD9"/>
<accession>A0ABD0VDD9</accession>
<feature type="compositionally biased region" description="Polar residues" evidence="1">
    <location>
        <begin position="1"/>
        <end position="14"/>
    </location>
</feature>
<dbReference type="EMBL" id="JANQDX010000006">
    <property type="protein sequence ID" value="KAL0923058.1"/>
    <property type="molecule type" value="Genomic_DNA"/>
</dbReference>
<name>A0ABD0VDD9_DENTH</name>
<comment type="caution">
    <text evidence="2">The sequence shown here is derived from an EMBL/GenBank/DDBJ whole genome shotgun (WGS) entry which is preliminary data.</text>
</comment>
<evidence type="ECO:0000313" key="3">
    <source>
        <dbReference type="Proteomes" id="UP001552299"/>
    </source>
</evidence>
<organism evidence="2 3">
    <name type="scientific">Dendrobium thyrsiflorum</name>
    <name type="common">Pinecone-like raceme dendrobium</name>
    <name type="synonym">Orchid</name>
    <dbReference type="NCBI Taxonomy" id="117978"/>
    <lineage>
        <taxon>Eukaryota</taxon>
        <taxon>Viridiplantae</taxon>
        <taxon>Streptophyta</taxon>
        <taxon>Embryophyta</taxon>
        <taxon>Tracheophyta</taxon>
        <taxon>Spermatophyta</taxon>
        <taxon>Magnoliopsida</taxon>
        <taxon>Liliopsida</taxon>
        <taxon>Asparagales</taxon>
        <taxon>Orchidaceae</taxon>
        <taxon>Epidendroideae</taxon>
        <taxon>Malaxideae</taxon>
        <taxon>Dendrobiinae</taxon>
        <taxon>Dendrobium</taxon>
    </lineage>
</organism>